<dbReference type="SUPFAM" id="SSF54292">
    <property type="entry name" value="2Fe-2S ferredoxin-like"/>
    <property type="match status" value="1"/>
</dbReference>
<keyword evidence="2" id="KW-0479">Metal-binding</keyword>
<dbReference type="Gene3D" id="3.10.20.30">
    <property type="match status" value="1"/>
</dbReference>
<dbReference type="eggNOG" id="KOG3309">
    <property type="taxonomic scope" value="Eukaryota"/>
</dbReference>
<proteinExistence type="predicted"/>
<dbReference type="PANTHER" id="PTHR23426">
    <property type="entry name" value="FERREDOXIN/ADRENODOXIN"/>
    <property type="match status" value="1"/>
</dbReference>
<evidence type="ECO:0000256" key="1">
    <source>
        <dbReference type="ARBA" id="ARBA00022714"/>
    </source>
</evidence>
<evidence type="ECO:0000313" key="5">
    <source>
        <dbReference type="EMBL" id="EJK77013.1"/>
    </source>
</evidence>
<sequence length="276" mass="29234">MICRVLTSAIRRATVGRPLPDLVSALRGRNDFPTVHEAGISYAGAKRRLSSQSPTEQTLDFLTVELGYSEAIANGVVDALLKNGITPSSLFGMVKSLAGRYEVDEDGGLEALAASVEAELASLEGKKTVKMVCVPSTGWSSAPEDDDGDGLPKVHSMDRAFVVEAFEGSTLTGEYIECACAGIMGCSTCHVIISPEWFSSDGDETTKIGPPCEAELDMIDLAYETEVTSRLGCQIKLIPELDGLVVLLPAGSNNLMVSRVAGIRWKAHALSLPNAG</sequence>
<evidence type="ECO:0000256" key="3">
    <source>
        <dbReference type="ARBA" id="ARBA00023004"/>
    </source>
</evidence>
<keyword evidence="4" id="KW-0411">Iron-sulfur</keyword>
<evidence type="ECO:0008006" key="7">
    <source>
        <dbReference type="Google" id="ProtNLM"/>
    </source>
</evidence>
<evidence type="ECO:0000256" key="4">
    <source>
        <dbReference type="ARBA" id="ARBA00023014"/>
    </source>
</evidence>
<accession>K0TE65</accession>
<dbReference type="GO" id="GO:0140647">
    <property type="term" value="P:P450-containing electron transport chain"/>
    <property type="evidence" value="ECO:0007669"/>
    <property type="project" value="InterPro"/>
</dbReference>
<comment type="caution">
    <text evidence="5">The sequence shown here is derived from an EMBL/GenBank/DDBJ whole genome shotgun (WGS) entry which is preliminary data.</text>
</comment>
<dbReference type="EMBL" id="AGNL01001420">
    <property type="protein sequence ID" value="EJK77013.1"/>
    <property type="molecule type" value="Genomic_DNA"/>
</dbReference>
<reference evidence="5 6" key="1">
    <citation type="journal article" date="2012" name="Genome Biol.">
        <title>Genome and low-iron response of an oceanic diatom adapted to chronic iron limitation.</title>
        <authorList>
            <person name="Lommer M."/>
            <person name="Specht M."/>
            <person name="Roy A.S."/>
            <person name="Kraemer L."/>
            <person name="Andreson R."/>
            <person name="Gutowska M.A."/>
            <person name="Wolf J."/>
            <person name="Bergner S.V."/>
            <person name="Schilhabel M.B."/>
            <person name="Klostermeier U.C."/>
            <person name="Beiko R.G."/>
            <person name="Rosenstiel P."/>
            <person name="Hippler M."/>
            <person name="Laroche J."/>
        </authorList>
    </citation>
    <scope>NUCLEOTIDE SEQUENCE [LARGE SCALE GENOMIC DNA]</scope>
    <source>
        <strain evidence="5 6">CCMP1005</strain>
    </source>
</reference>
<keyword evidence="3" id="KW-0408">Iron</keyword>
<dbReference type="PANTHER" id="PTHR23426:SF67">
    <property type="entry name" value="2FE-2S FERREDOXIN-TYPE DOMAIN-CONTAINING PROTEIN"/>
    <property type="match status" value="1"/>
</dbReference>
<keyword evidence="1" id="KW-0001">2Fe-2S</keyword>
<organism evidence="5 6">
    <name type="scientific">Thalassiosira oceanica</name>
    <name type="common">Marine diatom</name>
    <dbReference type="NCBI Taxonomy" id="159749"/>
    <lineage>
        <taxon>Eukaryota</taxon>
        <taxon>Sar</taxon>
        <taxon>Stramenopiles</taxon>
        <taxon>Ochrophyta</taxon>
        <taxon>Bacillariophyta</taxon>
        <taxon>Coscinodiscophyceae</taxon>
        <taxon>Thalassiosirophycidae</taxon>
        <taxon>Thalassiosirales</taxon>
        <taxon>Thalassiosiraceae</taxon>
        <taxon>Thalassiosira</taxon>
    </lineage>
</organism>
<dbReference type="GO" id="GO:0046872">
    <property type="term" value="F:metal ion binding"/>
    <property type="evidence" value="ECO:0007669"/>
    <property type="project" value="UniProtKB-KW"/>
</dbReference>
<dbReference type="GO" id="GO:0005739">
    <property type="term" value="C:mitochondrion"/>
    <property type="evidence" value="ECO:0007669"/>
    <property type="project" value="TreeGrafter"/>
</dbReference>
<dbReference type="InterPro" id="IPR012675">
    <property type="entry name" value="Beta-grasp_dom_sf"/>
</dbReference>
<evidence type="ECO:0000313" key="6">
    <source>
        <dbReference type="Proteomes" id="UP000266841"/>
    </source>
</evidence>
<dbReference type="GO" id="GO:0009055">
    <property type="term" value="F:electron transfer activity"/>
    <property type="evidence" value="ECO:0007669"/>
    <property type="project" value="TreeGrafter"/>
</dbReference>
<dbReference type="GO" id="GO:0051537">
    <property type="term" value="F:2 iron, 2 sulfur cluster binding"/>
    <property type="evidence" value="ECO:0007669"/>
    <property type="project" value="UniProtKB-KW"/>
</dbReference>
<dbReference type="OMA" id="IECACAG"/>
<dbReference type="OrthoDB" id="43290at2759"/>
<protein>
    <recommendedName>
        <fullName evidence="7">2Fe-2S ferredoxin-type domain-containing protein</fullName>
    </recommendedName>
</protein>
<dbReference type="InterPro" id="IPR036010">
    <property type="entry name" value="2Fe-2S_ferredoxin-like_sf"/>
</dbReference>
<name>K0TE65_THAOC</name>
<gene>
    <name evidence="5" type="ORF">THAOC_01187</name>
</gene>
<dbReference type="Proteomes" id="UP000266841">
    <property type="component" value="Unassembled WGS sequence"/>
</dbReference>
<dbReference type="AlphaFoldDB" id="K0TE65"/>
<keyword evidence="6" id="KW-1185">Reference proteome</keyword>
<dbReference type="InterPro" id="IPR001055">
    <property type="entry name" value="Adrenodoxin-like"/>
</dbReference>
<evidence type="ECO:0000256" key="2">
    <source>
        <dbReference type="ARBA" id="ARBA00022723"/>
    </source>
</evidence>